<evidence type="ECO:0000313" key="3">
    <source>
        <dbReference type="EMBL" id="KGC09114.1"/>
    </source>
</evidence>
<comment type="caution">
    <text evidence="3">The sequence shown here is derived from an EMBL/GenBank/DDBJ whole genome shotgun (WGS) entry which is preliminary data.</text>
</comment>
<evidence type="ECO:0000256" key="1">
    <source>
        <dbReference type="SAM" id="MobiDB-lite"/>
    </source>
</evidence>
<dbReference type="EMBL" id="JPGG01000018">
    <property type="protein sequence ID" value="KGC09114.1"/>
    <property type="molecule type" value="Genomic_DNA"/>
</dbReference>
<dbReference type="AlphaFoldDB" id="A0AAW3EQ53"/>
<dbReference type="KEGG" id="bgo:BM43_3506"/>
<keyword evidence="3" id="KW-0456">Lyase</keyword>
<sequence length="347" mass="34406">MSVGIQNNYAVNSTAYPSGSGAADGSGSANSLQQSIMQLIQQMLIELMQMLQDPNGNGASSGGGGGGANGGGSGGGGAPAMPSMGGGGNGMPVAGAIGSGGQGGVGTPASTGGGASASGVAASSGPAPGNGPGAVNLNGFGSLQLPSGSNGHVDTIGAGQLKRYDSDFFKHNGDGSLTFSVPPGGGAHTAHSNFPRSELAEGSSWKMGDGKSTLSATLSVDKLPPNGDVVIGQIHQRVDSGKPRPPVELHYDKGNIVASIMDSNSLSAGRHDVVIAKDVKPGEKFSYSMSMEPNGELNISAAGQSKTVKMDPSFDNANLYFKAGNYCQDPAGGSQVSFNGLDIDHQH</sequence>
<name>A0AAW3EQ53_BURGA</name>
<dbReference type="Proteomes" id="UP000029590">
    <property type="component" value="Unassembled WGS sequence"/>
</dbReference>
<dbReference type="InterPro" id="IPR013320">
    <property type="entry name" value="ConA-like_dom_sf"/>
</dbReference>
<dbReference type="Pfam" id="PF08787">
    <property type="entry name" value="Alginate_lyase2"/>
    <property type="match status" value="1"/>
</dbReference>
<gene>
    <name evidence="3" type="ORF">DM48_5411</name>
</gene>
<feature type="region of interest" description="Disordered" evidence="1">
    <location>
        <begin position="52"/>
        <end position="127"/>
    </location>
</feature>
<organism evidence="3 4">
    <name type="scientific">Burkholderia gladioli</name>
    <name type="common">Pseudomonas marginata</name>
    <name type="synonym">Phytomonas marginata</name>
    <dbReference type="NCBI Taxonomy" id="28095"/>
    <lineage>
        <taxon>Bacteria</taxon>
        <taxon>Pseudomonadati</taxon>
        <taxon>Pseudomonadota</taxon>
        <taxon>Betaproteobacteria</taxon>
        <taxon>Burkholderiales</taxon>
        <taxon>Burkholderiaceae</taxon>
        <taxon>Burkholderia</taxon>
    </lineage>
</organism>
<evidence type="ECO:0000313" key="4">
    <source>
        <dbReference type="Proteomes" id="UP000029590"/>
    </source>
</evidence>
<feature type="compositionally biased region" description="Low complexity" evidence="1">
    <location>
        <begin position="117"/>
        <end position="127"/>
    </location>
</feature>
<evidence type="ECO:0000259" key="2">
    <source>
        <dbReference type="Pfam" id="PF08787"/>
    </source>
</evidence>
<protein>
    <submittedName>
        <fullName evidence="3">Alginate lyase family protein</fullName>
    </submittedName>
</protein>
<dbReference type="SUPFAM" id="SSF49899">
    <property type="entry name" value="Concanavalin A-like lectins/glucanases"/>
    <property type="match status" value="1"/>
</dbReference>
<feature type="domain" description="Alginate lyase 2" evidence="2">
    <location>
        <begin position="142"/>
        <end position="345"/>
    </location>
</feature>
<dbReference type="GO" id="GO:0016829">
    <property type="term" value="F:lyase activity"/>
    <property type="evidence" value="ECO:0007669"/>
    <property type="project" value="UniProtKB-KW"/>
</dbReference>
<feature type="compositionally biased region" description="Gly residues" evidence="1">
    <location>
        <begin position="97"/>
        <end position="116"/>
    </location>
</feature>
<dbReference type="RefSeq" id="WP_036051394.1">
    <property type="nucleotide sequence ID" value="NZ_CADEVY010000004.1"/>
</dbReference>
<accession>A0AAW3EQ53</accession>
<reference evidence="3 4" key="1">
    <citation type="submission" date="2014-04" db="EMBL/GenBank/DDBJ databases">
        <authorList>
            <person name="Bishop-Lilly K.A."/>
            <person name="Broomall S.M."/>
            <person name="Chain P.S."/>
            <person name="Chertkov O."/>
            <person name="Coyne S.R."/>
            <person name="Daligault H.E."/>
            <person name="Davenport K.W."/>
            <person name="Erkkila T."/>
            <person name="Frey K.G."/>
            <person name="Gibbons H.S."/>
            <person name="Gu W."/>
            <person name="Jaissle J."/>
            <person name="Johnson S.L."/>
            <person name="Koroleva G.I."/>
            <person name="Ladner J.T."/>
            <person name="Lo C.-C."/>
            <person name="Minogue T.D."/>
            <person name="Munk C."/>
            <person name="Palacios G.F."/>
            <person name="Redden C.L."/>
            <person name="Rosenzweig C.N."/>
            <person name="Scholz M.B."/>
            <person name="Teshima H."/>
            <person name="Xu Y."/>
        </authorList>
    </citation>
    <scope>NUCLEOTIDE SEQUENCE [LARGE SCALE GENOMIC DNA]</scope>
    <source>
        <strain evidence="4">gladioli</strain>
    </source>
</reference>
<dbReference type="InterPro" id="IPR014895">
    <property type="entry name" value="Alginate_lyase_2"/>
</dbReference>
<dbReference type="Gene3D" id="2.60.120.200">
    <property type="match status" value="1"/>
</dbReference>
<proteinExistence type="predicted"/>
<feature type="compositionally biased region" description="Gly residues" evidence="1">
    <location>
        <begin position="59"/>
        <end position="90"/>
    </location>
</feature>